<dbReference type="HOGENOM" id="CLU_009141_2_0_1"/>
<dbReference type="OrthoDB" id="2289822at2759"/>
<dbReference type="STRING" id="1432141.A0A015JZJ8"/>
<gene>
    <name evidence="2" type="ORF">RirG_066050</name>
</gene>
<proteinExistence type="predicted"/>
<comment type="caution">
    <text evidence="2">The sequence shown here is derived from an EMBL/GenBank/DDBJ whole genome shotgun (WGS) entry which is preliminary data.</text>
</comment>
<keyword evidence="3" id="KW-1185">Reference proteome</keyword>
<feature type="compositionally biased region" description="Acidic residues" evidence="1">
    <location>
        <begin position="30"/>
        <end position="40"/>
    </location>
</feature>
<dbReference type="Pfam" id="PF02992">
    <property type="entry name" value="Transposase_21"/>
    <property type="match status" value="1"/>
</dbReference>
<evidence type="ECO:0000256" key="1">
    <source>
        <dbReference type="SAM" id="MobiDB-lite"/>
    </source>
</evidence>
<reference evidence="2 3" key="1">
    <citation type="submission" date="2014-02" db="EMBL/GenBank/DDBJ databases">
        <title>Single nucleus genome sequencing reveals high similarity among nuclei of an endomycorrhizal fungus.</title>
        <authorList>
            <person name="Lin K."/>
            <person name="Geurts R."/>
            <person name="Zhang Z."/>
            <person name="Limpens E."/>
            <person name="Saunders D.G."/>
            <person name="Mu D."/>
            <person name="Pang E."/>
            <person name="Cao H."/>
            <person name="Cha H."/>
            <person name="Lin T."/>
            <person name="Zhou Q."/>
            <person name="Shang Y."/>
            <person name="Li Y."/>
            <person name="Ivanov S."/>
            <person name="Sharma T."/>
            <person name="Velzen R.V."/>
            <person name="Ruijter N.D."/>
            <person name="Aanen D.K."/>
            <person name="Win J."/>
            <person name="Kamoun S."/>
            <person name="Bisseling T."/>
            <person name="Huang S."/>
        </authorList>
    </citation>
    <scope>NUCLEOTIDE SEQUENCE [LARGE SCALE GENOMIC DNA]</scope>
    <source>
        <strain evidence="3">DAOM197198w</strain>
    </source>
</reference>
<evidence type="ECO:0000313" key="2">
    <source>
        <dbReference type="EMBL" id="EXX72785.1"/>
    </source>
</evidence>
<protein>
    <recommendedName>
        <fullName evidence="4">Transposase domain-containing protein</fullName>
    </recommendedName>
</protein>
<dbReference type="InterPro" id="IPR004242">
    <property type="entry name" value="Transposase_21"/>
</dbReference>
<dbReference type="Proteomes" id="UP000022910">
    <property type="component" value="Unassembled WGS sequence"/>
</dbReference>
<dbReference type="PANTHER" id="PTHR46579:SF1">
    <property type="entry name" value="F5_8 TYPE C DOMAIN-CONTAINING PROTEIN"/>
    <property type="match status" value="1"/>
</dbReference>
<evidence type="ECO:0008006" key="4">
    <source>
        <dbReference type="Google" id="ProtNLM"/>
    </source>
</evidence>
<evidence type="ECO:0000313" key="3">
    <source>
        <dbReference type="Proteomes" id="UP000022910"/>
    </source>
</evidence>
<dbReference type="AlphaFoldDB" id="A0A015JZJ8"/>
<organism evidence="2 3">
    <name type="scientific">Rhizophagus irregularis (strain DAOM 197198w)</name>
    <name type="common">Glomus intraradices</name>
    <dbReference type="NCBI Taxonomy" id="1432141"/>
    <lineage>
        <taxon>Eukaryota</taxon>
        <taxon>Fungi</taxon>
        <taxon>Fungi incertae sedis</taxon>
        <taxon>Mucoromycota</taxon>
        <taxon>Glomeromycotina</taxon>
        <taxon>Glomeromycetes</taxon>
        <taxon>Glomerales</taxon>
        <taxon>Glomeraceae</taxon>
        <taxon>Rhizophagus</taxon>
    </lineage>
</organism>
<feature type="compositionally biased region" description="Polar residues" evidence="1">
    <location>
        <begin position="1"/>
        <end position="10"/>
    </location>
</feature>
<dbReference type="EMBL" id="JEMT01015051">
    <property type="protein sequence ID" value="EXX72785.1"/>
    <property type="molecule type" value="Genomic_DNA"/>
</dbReference>
<accession>A0A015JZJ8</accession>
<feature type="region of interest" description="Disordered" evidence="1">
    <location>
        <begin position="1"/>
        <end position="71"/>
    </location>
</feature>
<name>A0A015JZJ8_RHIIW</name>
<feature type="compositionally biased region" description="Low complexity" evidence="1">
    <location>
        <begin position="18"/>
        <end position="29"/>
    </location>
</feature>
<sequence>MTLSPNNNILEDQDYSNEENNINDQQIEIVDSEEENDNNIEEEHIYDSETDEYNNGENEDEDEEYNNNREGNENIECEDFGLQLLQIKDKHNISEAAFNEILKVFEIPGITLYKLRKFLGNFMSLKPTLVDCCINSCVAFTGELINKNICPECKEPRYKVDEESQISRKKAAYWSLIDSFQTQYKDKTRAEILRYRYNYTSTYEYTLGNQIGDVFDGLQYKTLATSGFFSDCRDIALMASIDGYQIFRQKRDDCWVILFINANLPPNIRVKRENLMVSALIPGPKAPKNFNSFLQPLIDELKQLQEGIQCIDGLTENTFTLHAHILSISGDIPALSKVMYTTGHNSYKACRFCSIRGIYCQGNRHVYFPLKPPMNMSGCQYNSENLPLRTHEDYIRDVTVVKNASGSSRKRKIQDRGVNGRSILFELNSIRFPVSFPVDIMHGLFENVAPAMLRHWSGIFFKDDQDFDSNYIIPNKDWTEIGKTMEKNRKNMPFDFGRPPINIQQHSAGFKAEDWMNWVVLYSLPLLQSYLPERHLNGWAKFVHATKLCLKHIISMEELTEIRREYIQNNSARLPAALISYHYLLHIADSIYNTGPAWATWQYPMERLCGMLLPLVRSTQHPYTNLQNQITMWTQFSHLQYKPNIYQRLISKNSKKTLNYSENNYFTTDGAEEVLYSLSRKYCMNRTEIQRLRAYYVTALNRNANQLSVSTFPTV</sequence>
<feature type="compositionally biased region" description="Acidic residues" evidence="1">
    <location>
        <begin position="48"/>
        <end position="65"/>
    </location>
</feature>
<dbReference type="PANTHER" id="PTHR46579">
    <property type="entry name" value="F5/8 TYPE C DOMAIN-CONTAINING PROTEIN-RELATED"/>
    <property type="match status" value="1"/>
</dbReference>